<name>A0A485MI29_LYNPA</name>
<keyword evidence="2" id="KW-1185">Reference proteome</keyword>
<organism evidence="1 2">
    <name type="scientific">Lynx pardinus</name>
    <name type="common">Iberian lynx</name>
    <name type="synonym">Felis pardina</name>
    <dbReference type="NCBI Taxonomy" id="191816"/>
    <lineage>
        <taxon>Eukaryota</taxon>
        <taxon>Metazoa</taxon>
        <taxon>Chordata</taxon>
        <taxon>Craniata</taxon>
        <taxon>Vertebrata</taxon>
        <taxon>Euteleostomi</taxon>
        <taxon>Mammalia</taxon>
        <taxon>Eutheria</taxon>
        <taxon>Laurasiatheria</taxon>
        <taxon>Carnivora</taxon>
        <taxon>Feliformia</taxon>
        <taxon>Felidae</taxon>
        <taxon>Felinae</taxon>
        <taxon>Lynx</taxon>
    </lineage>
</organism>
<evidence type="ECO:0000313" key="1">
    <source>
        <dbReference type="EMBL" id="VFV20511.1"/>
    </source>
</evidence>
<proteinExistence type="predicted"/>
<accession>A0A485MI29</accession>
<sequence>MLREGLVHEQQPPVVDETVSLGKTRGLEVNKDDIQELVKEHGQEPTTDELMGLHYEQELEVMGEISSAEEEKKAEESLTSNEIREMCKMWETVKHSVEKHHANKAAAVRAMNRFNDNAMSHFRQILKRRQKQVSLDKVE</sequence>
<gene>
    <name evidence="1" type="ORF">LYPA_23C014789</name>
</gene>
<reference evidence="1 2" key="1">
    <citation type="submission" date="2019-01" db="EMBL/GenBank/DDBJ databases">
        <authorList>
            <person name="Alioto T."/>
            <person name="Alioto T."/>
        </authorList>
    </citation>
    <scope>NUCLEOTIDE SEQUENCE [LARGE SCALE GENOMIC DNA]</scope>
</reference>
<dbReference type="Proteomes" id="UP000386466">
    <property type="component" value="Unassembled WGS sequence"/>
</dbReference>
<evidence type="ECO:0000313" key="2">
    <source>
        <dbReference type="Proteomes" id="UP000386466"/>
    </source>
</evidence>
<protein>
    <submittedName>
        <fullName evidence="1">Uncharacterized protein</fullName>
    </submittedName>
</protein>
<dbReference type="EMBL" id="CAAGRJ010002675">
    <property type="protein sequence ID" value="VFV20511.1"/>
    <property type="molecule type" value="Genomic_DNA"/>
</dbReference>
<dbReference type="AlphaFoldDB" id="A0A485MI29"/>